<protein>
    <submittedName>
        <fullName evidence="2">Uncharacterized protein</fullName>
    </submittedName>
</protein>
<dbReference type="EMBL" id="CAJPDS010000005">
    <property type="protein sequence ID" value="CAF9907345.1"/>
    <property type="molecule type" value="Genomic_DNA"/>
</dbReference>
<dbReference type="CDD" id="cd19757">
    <property type="entry name" value="Bbox1"/>
    <property type="match status" value="1"/>
</dbReference>
<accession>A0A8H3I4T1</accession>
<keyword evidence="3" id="KW-1185">Reference proteome</keyword>
<proteinExistence type="predicted"/>
<feature type="compositionally biased region" description="Polar residues" evidence="1">
    <location>
        <begin position="311"/>
        <end position="358"/>
    </location>
</feature>
<feature type="region of interest" description="Disordered" evidence="1">
    <location>
        <begin position="302"/>
        <end position="379"/>
    </location>
</feature>
<gene>
    <name evidence="2" type="ORF">HETSPECPRED_007105</name>
</gene>
<evidence type="ECO:0000256" key="1">
    <source>
        <dbReference type="SAM" id="MobiDB-lite"/>
    </source>
</evidence>
<comment type="caution">
    <text evidence="2">The sequence shown here is derived from an EMBL/GenBank/DDBJ whole genome shotgun (WGS) entry which is preliminary data.</text>
</comment>
<sequence length="521" mass="56909">MSFVHTEFKDTQIHTAKCDVCDKHNTSVMKQCTLCAKNFCTSCWLACGEDGTHMLNSGDKGYVATEARAKSTAARPRSLSVLKPKKEKATVMKTPSPRLGGRSKRIRRRTVVIEESESEVDGLKNDQMGSDEDDDGYGEKTLETPQKLSAVGRGKRRRVPQIQKHVYNEHENASISQDYPVSGVVYPEIDTVLQEADAANSLLVLAAGSHGNPPNNGRSDNTGITHNTLPRISHTSFGNASGSKRTTIYNPISPTFMNSHNLADQSSMDPDMQPDAWYNVSANGTDLPVSMQVHPYPVNPGVTSRIIGHDSQGNYPPQALLNNGQARAPQNTQPNGLRNNQASAPHNTQASAEHNTTTTEDEGSVSPPASSLQEDSKESSLFIDPASDGEITAMSALMPEDPAWSTAPTTAMSDQEWKTWLSKEFPKELCNALSKVEPGMDARGERLFGNESRGEVWNSEIFNEHYFDEAQDEVDEGRAFAKANLDVGSGTRARRARAPDHNEEGSEEGEIKEDDEMGGME</sequence>
<name>A0A8H3I4T1_9LECA</name>
<feature type="compositionally biased region" description="Acidic residues" evidence="1">
    <location>
        <begin position="505"/>
        <end position="521"/>
    </location>
</feature>
<reference evidence="2" key="1">
    <citation type="submission" date="2021-03" db="EMBL/GenBank/DDBJ databases">
        <authorList>
            <person name="Tagirdzhanova G."/>
        </authorList>
    </citation>
    <scope>NUCLEOTIDE SEQUENCE</scope>
</reference>
<feature type="region of interest" description="Disordered" evidence="1">
    <location>
        <begin position="488"/>
        <end position="521"/>
    </location>
</feature>
<evidence type="ECO:0000313" key="3">
    <source>
        <dbReference type="Proteomes" id="UP000664521"/>
    </source>
</evidence>
<dbReference type="OrthoDB" id="4755622at2759"/>
<dbReference type="Proteomes" id="UP000664521">
    <property type="component" value="Unassembled WGS sequence"/>
</dbReference>
<evidence type="ECO:0000313" key="2">
    <source>
        <dbReference type="EMBL" id="CAF9907345.1"/>
    </source>
</evidence>
<feature type="region of interest" description="Disordered" evidence="1">
    <location>
        <begin position="113"/>
        <end position="142"/>
    </location>
</feature>
<dbReference type="AlphaFoldDB" id="A0A8H3I4T1"/>
<organism evidence="2 3">
    <name type="scientific">Heterodermia speciosa</name>
    <dbReference type="NCBI Taxonomy" id="116794"/>
    <lineage>
        <taxon>Eukaryota</taxon>
        <taxon>Fungi</taxon>
        <taxon>Dikarya</taxon>
        <taxon>Ascomycota</taxon>
        <taxon>Pezizomycotina</taxon>
        <taxon>Lecanoromycetes</taxon>
        <taxon>OSLEUM clade</taxon>
        <taxon>Lecanoromycetidae</taxon>
        <taxon>Caliciales</taxon>
        <taxon>Physciaceae</taxon>
        <taxon>Heterodermia</taxon>
    </lineage>
</organism>